<keyword evidence="11" id="KW-0862">Zinc</keyword>
<evidence type="ECO:0000259" key="19">
    <source>
        <dbReference type="PROSITE" id="PS50093"/>
    </source>
</evidence>
<dbReference type="GO" id="GO:0005576">
    <property type="term" value="C:extracellular region"/>
    <property type="evidence" value="ECO:0007669"/>
    <property type="project" value="UniProtKB-SubCell"/>
</dbReference>
<name>A0A7W0CE93_9ACTN</name>
<dbReference type="Proteomes" id="UP000530928">
    <property type="component" value="Unassembled WGS sequence"/>
</dbReference>
<feature type="chain" id="PRO_5031127347" description="microbial collagenase" evidence="18">
    <location>
        <begin position="21"/>
        <end position="807"/>
    </location>
</feature>
<keyword evidence="21" id="KW-1185">Reference proteome</keyword>
<dbReference type="PRINTS" id="PR00931">
    <property type="entry name" value="MICOLLPTASE"/>
</dbReference>
<dbReference type="RefSeq" id="WP_181608182.1">
    <property type="nucleotide sequence ID" value="NZ_BAABAM010000001.1"/>
</dbReference>
<dbReference type="Gene3D" id="3.40.30.160">
    <property type="entry name" value="Collagenase ColT, N-terminal domain"/>
    <property type="match status" value="1"/>
</dbReference>
<evidence type="ECO:0000256" key="1">
    <source>
        <dbReference type="ARBA" id="ARBA00000424"/>
    </source>
</evidence>
<feature type="active site" evidence="16">
    <location>
        <position position="483"/>
    </location>
</feature>
<keyword evidence="13" id="KW-0843">Virulence</keyword>
<evidence type="ECO:0000313" key="20">
    <source>
        <dbReference type="EMBL" id="MBA2889385.1"/>
    </source>
</evidence>
<comment type="cofactor">
    <cofactor evidence="2">
        <name>Ca(2+)</name>
        <dbReference type="ChEBI" id="CHEBI:29108"/>
    </cofactor>
</comment>
<dbReference type="CDD" id="cd00146">
    <property type="entry name" value="PKD"/>
    <property type="match status" value="1"/>
</dbReference>
<feature type="domain" description="PKD" evidence="19">
    <location>
        <begin position="615"/>
        <end position="696"/>
    </location>
</feature>
<dbReference type="InterPro" id="IPR035986">
    <property type="entry name" value="PKD_dom_sf"/>
</dbReference>
<dbReference type="InterPro" id="IPR022409">
    <property type="entry name" value="PKD/Chitinase_dom"/>
</dbReference>
<evidence type="ECO:0000256" key="15">
    <source>
        <dbReference type="ARBA" id="ARBA00023145"/>
    </source>
</evidence>
<evidence type="ECO:0000256" key="5">
    <source>
        <dbReference type="ARBA" id="ARBA00012653"/>
    </source>
</evidence>
<evidence type="ECO:0000256" key="13">
    <source>
        <dbReference type="ARBA" id="ARBA00023026"/>
    </source>
</evidence>
<keyword evidence="8" id="KW-0479">Metal-binding</keyword>
<evidence type="ECO:0000256" key="12">
    <source>
        <dbReference type="ARBA" id="ARBA00022837"/>
    </source>
</evidence>
<keyword evidence="10 20" id="KW-0378">Hydrolase</keyword>
<dbReference type="Pfam" id="PF04151">
    <property type="entry name" value="PPC"/>
    <property type="match status" value="1"/>
</dbReference>
<protein>
    <recommendedName>
        <fullName evidence="5">microbial collagenase</fullName>
        <ecNumber evidence="5">3.4.24.3</ecNumber>
    </recommendedName>
</protein>
<dbReference type="GO" id="GO:0006508">
    <property type="term" value="P:proteolysis"/>
    <property type="evidence" value="ECO:0007669"/>
    <property type="project" value="UniProtKB-KW"/>
</dbReference>
<dbReference type="Gene3D" id="2.60.120.380">
    <property type="match status" value="1"/>
</dbReference>
<feature type="signal peptide" evidence="18">
    <location>
        <begin position="1"/>
        <end position="20"/>
    </location>
</feature>
<keyword evidence="7" id="KW-0645">Protease</keyword>
<dbReference type="PANTHER" id="PTHR13062:SF9">
    <property type="entry name" value="MICROBIAL COLLAGENASE"/>
    <property type="match status" value="1"/>
</dbReference>
<evidence type="ECO:0000256" key="4">
    <source>
        <dbReference type="ARBA" id="ARBA00004613"/>
    </source>
</evidence>
<dbReference type="InterPro" id="IPR002169">
    <property type="entry name" value="Peptidase_M9A/M9B"/>
</dbReference>
<dbReference type="Gene3D" id="1.10.390.20">
    <property type="match status" value="1"/>
</dbReference>
<accession>A0A7W0CE93</accession>
<evidence type="ECO:0000256" key="9">
    <source>
        <dbReference type="ARBA" id="ARBA00022729"/>
    </source>
</evidence>
<dbReference type="SMART" id="SM00089">
    <property type="entry name" value="PKD"/>
    <property type="match status" value="1"/>
</dbReference>
<evidence type="ECO:0000256" key="17">
    <source>
        <dbReference type="SAM" id="MobiDB-lite"/>
    </source>
</evidence>
<dbReference type="SUPFAM" id="SSF49299">
    <property type="entry name" value="PKD domain"/>
    <property type="match status" value="1"/>
</dbReference>
<dbReference type="Pfam" id="PF08453">
    <property type="entry name" value="Peptidase_M9_N"/>
    <property type="match status" value="1"/>
</dbReference>
<keyword evidence="14" id="KW-0482">Metalloprotease</keyword>
<evidence type="ECO:0000256" key="11">
    <source>
        <dbReference type="ARBA" id="ARBA00022833"/>
    </source>
</evidence>
<evidence type="ECO:0000256" key="14">
    <source>
        <dbReference type="ARBA" id="ARBA00023049"/>
    </source>
</evidence>
<evidence type="ECO:0000313" key="21">
    <source>
        <dbReference type="Proteomes" id="UP000530928"/>
    </source>
</evidence>
<dbReference type="InterPro" id="IPR000601">
    <property type="entry name" value="PKD_dom"/>
</dbReference>
<sequence length="807" mass="86552">MRIVLATLLTLAGLAVPAQAATAAAQEPPPRPAATAHDHDHDHEQLKPEDRPPLSADSKQELRREYDDANSARPQARSLAAAACDVANFTGNTGSALVAAIKAADTTCVNTLFSLTGTQASQAFRESQMATVAWALRDNGQSYPGDNSTQTLQLVMYLRAGYFVQWYHPSDVGSYGQTLKTAIQAGLDAFHNSSGAARVTEANGEVLGEAVTLIDSAQENARYLGVVKRLLTGYTSSYGWYMRNAVNNVFTVLFRGHQTTGFVAAVQSDTAVLTTLRDFAVRHLNLLGTDSSFLPSNAGRELARFVQHSALRSTVRPMLTDLLQRTQITGPTAPLWVGVAEMAAYYDDCAYYGLCDLATRLTAAALPITHTCGATLKIRAQQMSSAELAATCSSLAGQDSYFHGIARDSGPVSGDNNAALEVNVFDSSTDYQTYAGAIFGIDTNNGGMYLEGDPSAAGNQARFIAYEAEWVRPDFQIWNLNHEYTHYLDGRFNMYGDFGAGVSTPTIWWIEGFAEYVSYGYRNVVYDAALTEAAKKTYALSTLFDTTYDHDTTRIYRWGYLASRYMIEKRRSDMDTVLGHYRSGNWNAARTLLKSRNYDADFAAWLGTLGGGGGTNQAPVASFTSAVNGLTVSLADTSTDSDGTIAARLWDFGDGTTATTAGPSKTYGTAGTYTVRLTVTDDDGASATTTRSVTVTSTPECPGSDTRALGKNCKRGNVAHSQGNYAYFYILIPSGVPSLTVTVSGGTGDADLYYNAASWATTGSYTQRATGAGNNHTLTITNPAAGYRYISLYGTAAFSGVTVTTSY</sequence>
<proteinExistence type="predicted"/>
<dbReference type="InterPro" id="IPR013783">
    <property type="entry name" value="Ig-like_fold"/>
</dbReference>
<dbReference type="Pfam" id="PF01752">
    <property type="entry name" value="Peptidase_M9"/>
    <property type="match status" value="1"/>
</dbReference>
<dbReference type="EC" id="3.4.24.3" evidence="5"/>
<dbReference type="GO" id="GO:0004222">
    <property type="term" value="F:metalloendopeptidase activity"/>
    <property type="evidence" value="ECO:0007669"/>
    <property type="project" value="UniProtKB-EC"/>
</dbReference>
<comment type="subcellular location">
    <subcellularLocation>
        <location evidence="4">Secreted</location>
    </subcellularLocation>
</comment>
<comment type="caution">
    <text evidence="20">The sequence shown here is derived from an EMBL/GenBank/DDBJ whole genome shotgun (WGS) entry which is preliminary data.</text>
</comment>
<dbReference type="Gene3D" id="2.60.40.10">
    <property type="entry name" value="Immunoglobulins"/>
    <property type="match status" value="1"/>
</dbReference>
<organism evidence="20 21">
    <name type="scientific">Nonomuraea soli</name>
    <dbReference type="NCBI Taxonomy" id="1032476"/>
    <lineage>
        <taxon>Bacteria</taxon>
        <taxon>Bacillati</taxon>
        <taxon>Actinomycetota</taxon>
        <taxon>Actinomycetes</taxon>
        <taxon>Streptosporangiales</taxon>
        <taxon>Streptosporangiaceae</taxon>
        <taxon>Nonomuraea</taxon>
    </lineage>
</organism>
<feature type="region of interest" description="Disordered" evidence="17">
    <location>
        <begin position="19"/>
        <end position="73"/>
    </location>
</feature>
<keyword evidence="15" id="KW-0865">Zymogen</keyword>
<dbReference type="GO" id="GO:0008270">
    <property type="term" value="F:zinc ion binding"/>
    <property type="evidence" value="ECO:0007669"/>
    <property type="project" value="InterPro"/>
</dbReference>
<evidence type="ECO:0000256" key="16">
    <source>
        <dbReference type="PIRSR" id="PIRSR602169-1"/>
    </source>
</evidence>
<dbReference type="AlphaFoldDB" id="A0A7W0CE93"/>
<comment type="catalytic activity">
    <reaction evidence="1">
        <text>Digestion of native collagen in the triple helical region at Xaa-|-Gly bonds. With synthetic peptides, a preference is shown for Gly at P3 and P1', Pro and Ala at P2 and P2', and hydroxyproline, Ala or Arg at P3'.</text>
        <dbReference type="EC" id="3.4.24.3"/>
    </reaction>
</comment>
<feature type="compositionally biased region" description="Basic and acidic residues" evidence="17">
    <location>
        <begin position="36"/>
        <end position="67"/>
    </location>
</feature>
<gene>
    <name evidence="20" type="ORF">HNR30_000720</name>
</gene>
<dbReference type="EMBL" id="JACDUR010000001">
    <property type="protein sequence ID" value="MBA2889385.1"/>
    <property type="molecule type" value="Genomic_DNA"/>
</dbReference>
<comment type="cofactor">
    <cofactor evidence="3">
        <name>Zn(2+)</name>
        <dbReference type="ChEBI" id="CHEBI:29105"/>
    </cofactor>
</comment>
<evidence type="ECO:0000256" key="3">
    <source>
        <dbReference type="ARBA" id="ARBA00001947"/>
    </source>
</evidence>
<evidence type="ECO:0000256" key="8">
    <source>
        <dbReference type="ARBA" id="ARBA00022723"/>
    </source>
</evidence>
<dbReference type="InterPro" id="IPR013661">
    <property type="entry name" value="Peptidase_M9_N_dom"/>
</dbReference>
<keyword evidence="6" id="KW-0964">Secreted</keyword>
<evidence type="ECO:0000256" key="18">
    <source>
        <dbReference type="SAM" id="SignalP"/>
    </source>
</evidence>
<dbReference type="GO" id="GO:0005975">
    <property type="term" value="P:carbohydrate metabolic process"/>
    <property type="evidence" value="ECO:0007669"/>
    <property type="project" value="UniProtKB-ARBA"/>
</dbReference>
<keyword evidence="9 18" id="KW-0732">Signal</keyword>
<dbReference type="InterPro" id="IPR007280">
    <property type="entry name" value="Peptidase_C_arc/bac"/>
</dbReference>
<dbReference type="PROSITE" id="PS50093">
    <property type="entry name" value="PKD"/>
    <property type="match status" value="1"/>
</dbReference>
<evidence type="ECO:0000256" key="2">
    <source>
        <dbReference type="ARBA" id="ARBA00001913"/>
    </source>
</evidence>
<evidence type="ECO:0000256" key="7">
    <source>
        <dbReference type="ARBA" id="ARBA00022670"/>
    </source>
</evidence>
<keyword evidence="12" id="KW-0106">Calcium</keyword>
<dbReference type="Pfam" id="PF18911">
    <property type="entry name" value="PKD_4"/>
    <property type="match status" value="1"/>
</dbReference>
<evidence type="ECO:0000256" key="10">
    <source>
        <dbReference type="ARBA" id="ARBA00022801"/>
    </source>
</evidence>
<dbReference type="PANTHER" id="PTHR13062">
    <property type="entry name" value="COLLAGENASE"/>
    <property type="match status" value="1"/>
</dbReference>
<evidence type="ECO:0000256" key="6">
    <source>
        <dbReference type="ARBA" id="ARBA00022525"/>
    </source>
</evidence>
<reference evidence="20 21" key="1">
    <citation type="submission" date="2020-07" db="EMBL/GenBank/DDBJ databases">
        <title>Genomic Encyclopedia of Type Strains, Phase IV (KMG-IV): sequencing the most valuable type-strain genomes for metagenomic binning, comparative biology and taxonomic classification.</title>
        <authorList>
            <person name="Goeker M."/>
        </authorList>
    </citation>
    <scope>NUCLEOTIDE SEQUENCE [LARGE SCALE GENOMIC DNA]</scope>
    <source>
        <strain evidence="20 21">DSM 45533</strain>
    </source>
</reference>